<dbReference type="OrthoDB" id="280522at2"/>
<name>A0A1C4DFJ0_9GAMM</name>
<evidence type="ECO:0000313" key="2">
    <source>
        <dbReference type="EMBL" id="SCC30043.1"/>
    </source>
</evidence>
<feature type="transmembrane region" description="Helical" evidence="1">
    <location>
        <begin position="6"/>
        <end position="32"/>
    </location>
</feature>
<dbReference type="Pfam" id="PF14110">
    <property type="entry name" value="DUF4282"/>
    <property type="match status" value="1"/>
</dbReference>
<keyword evidence="1" id="KW-1133">Transmembrane helix</keyword>
<dbReference type="Proteomes" id="UP000199698">
    <property type="component" value="Unassembled WGS sequence"/>
</dbReference>
<evidence type="ECO:0000256" key="1">
    <source>
        <dbReference type="SAM" id="Phobius"/>
    </source>
</evidence>
<protein>
    <submittedName>
        <fullName evidence="2">Uncharacterized protein</fullName>
    </submittedName>
</protein>
<sequence>MILGSFAAFTYSFTMGLVAFFTGIVTLVVGFISTRIGFELICVLFNINQNIQKLANEKTNSEKQEECSDTDTIN</sequence>
<organism evidence="2 3">
    <name type="scientific">Gilliamella intestini</name>
    <dbReference type="NCBI Taxonomy" id="1798183"/>
    <lineage>
        <taxon>Bacteria</taxon>
        <taxon>Pseudomonadati</taxon>
        <taxon>Pseudomonadota</taxon>
        <taxon>Gammaproteobacteria</taxon>
        <taxon>Orbales</taxon>
        <taxon>Orbaceae</taxon>
        <taxon>Gilliamella</taxon>
    </lineage>
</organism>
<accession>A0A1C4DFJ0</accession>
<keyword evidence="1" id="KW-0472">Membrane</keyword>
<keyword evidence="1" id="KW-0812">Transmembrane</keyword>
<gene>
    <name evidence="2" type="ORF">GA0061080_107111</name>
</gene>
<evidence type="ECO:0000313" key="3">
    <source>
        <dbReference type="Proteomes" id="UP000199698"/>
    </source>
</evidence>
<proteinExistence type="predicted"/>
<dbReference type="EMBL" id="FMBA01000071">
    <property type="protein sequence ID" value="SCC30043.1"/>
    <property type="molecule type" value="Genomic_DNA"/>
</dbReference>
<reference evidence="3" key="1">
    <citation type="submission" date="2016-08" db="EMBL/GenBank/DDBJ databases">
        <authorList>
            <person name="Varghese N."/>
            <person name="Submissions Spin"/>
        </authorList>
    </citation>
    <scope>NUCLEOTIDE SEQUENCE [LARGE SCALE GENOMIC DNA]</scope>
    <source>
        <strain evidence="3">R-53144</strain>
    </source>
</reference>
<keyword evidence="3" id="KW-1185">Reference proteome</keyword>
<dbReference type="InterPro" id="IPR025557">
    <property type="entry name" value="DUF4282"/>
</dbReference>
<dbReference type="AlphaFoldDB" id="A0A1C4DFJ0"/>